<accession>A0ABM7T7D6</accession>
<dbReference type="Proteomes" id="UP000824633">
    <property type="component" value="Chromosome"/>
</dbReference>
<protein>
    <recommendedName>
        <fullName evidence="1">GIY-YIG domain-containing protein</fullName>
    </recommendedName>
</protein>
<evidence type="ECO:0000259" key="1">
    <source>
        <dbReference type="PROSITE" id="PS50164"/>
    </source>
</evidence>
<organism evidence="2 3">
    <name type="scientific">Clostridium gelidum</name>
    <dbReference type="NCBI Taxonomy" id="704125"/>
    <lineage>
        <taxon>Bacteria</taxon>
        <taxon>Bacillati</taxon>
        <taxon>Bacillota</taxon>
        <taxon>Clostridia</taxon>
        <taxon>Eubacteriales</taxon>
        <taxon>Clostridiaceae</taxon>
        <taxon>Clostridium</taxon>
    </lineage>
</organism>
<dbReference type="InterPro" id="IPR035901">
    <property type="entry name" value="GIY-YIG_endonuc_sf"/>
</dbReference>
<dbReference type="RefSeq" id="WP_224033923.1">
    <property type="nucleotide sequence ID" value="NZ_AP024849.1"/>
</dbReference>
<feature type="domain" description="GIY-YIG" evidence="1">
    <location>
        <begin position="32"/>
        <end position="112"/>
    </location>
</feature>
<evidence type="ECO:0000313" key="2">
    <source>
        <dbReference type="EMBL" id="BCZ47596.1"/>
    </source>
</evidence>
<dbReference type="EMBL" id="AP024849">
    <property type="protein sequence ID" value="BCZ47596.1"/>
    <property type="molecule type" value="Genomic_DNA"/>
</dbReference>
<name>A0ABM7T7D6_9CLOT</name>
<sequence>MTEQKREDNRIYNKNYYAQHKEYWRERAMKQKGNYIYKYISVTGRIQYYIGSTNNLINRLFYHENGFSEILDYIDGRDYIIAFTDLGDKVTRDERLFMEGNLIDKYNPILNKRDAGIYNEISLERKNELIELADNIQWIEM</sequence>
<keyword evidence="3" id="KW-1185">Reference proteome</keyword>
<dbReference type="SUPFAM" id="SSF82771">
    <property type="entry name" value="GIY-YIG endonuclease"/>
    <property type="match status" value="1"/>
</dbReference>
<proteinExistence type="predicted"/>
<evidence type="ECO:0000313" key="3">
    <source>
        <dbReference type="Proteomes" id="UP000824633"/>
    </source>
</evidence>
<dbReference type="InterPro" id="IPR000305">
    <property type="entry name" value="GIY-YIG_endonuc"/>
</dbReference>
<gene>
    <name evidence="2" type="ORF">psyc5s11_36630</name>
</gene>
<dbReference type="PROSITE" id="PS50164">
    <property type="entry name" value="GIY_YIG"/>
    <property type="match status" value="1"/>
</dbReference>
<reference evidence="3" key="1">
    <citation type="submission" date="2021-07" db="EMBL/GenBank/DDBJ databases">
        <title>Complete genome sequencing of a Clostridium isolate.</title>
        <authorList>
            <person name="Ueki A."/>
            <person name="Tonouchi A."/>
        </authorList>
    </citation>
    <scope>NUCLEOTIDE SEQUENCE [LARGE SCALE GENOMIC DNA]</scope>
    <source>
        <strain evidence="3">C5S11</strain>
    </source>
</reference>